<dbReference type="InterPro" id="IPR006261">
    <property type="entry name" value="dGTPase"/>
</dbReference>
<dbReference type="InterPro" id="IPR050135">
    <property type="entry name" value="dGTPase-like"/>
</dbReference>
<dbReference type="PANTHER" id="PTHR11373:SF40">
    <property type="entry name" value="DEOXYGUANOSINETRIPHOSPHATE TRIPHOSPHOHYDROLASE-LIKE PROTEIN 2"/>
    <property type="match status" value="1"/>
</dbReference>
<comment type="caution">
    <text evidence="3">The sequence shown here is derived from an EMBL/GenBank/DDBJ whole genome shotgun (WGS) entry which is preliminary data.</text>
</comment>
<dbReference type="InterPro" id="IPR026875">
    <property type="entry name" value="PHydrolase_assoc_dom"/>
</dbReference>
<keyword evidence="4" id="KW-1185">Reference proteome</keyword>
<evidence type="ECO:0000256" key="1">
    <source>
        <dbReference type="ARBA" id="ARBA00022801"/>
    </source>
</evidence>
<dbReference type="Pfam" id="PF13286">
    <property type="entry name" value="HD_assoc"/>
    <property type="match status" value="1"/>
</dbReference>
<evidence type="ECO:0000313" key="4">
    <source>
        <dbReference type="Proteomes" id="UP000265916"/>
    </source>
</evidence>
<keyword evidence="1" id="KW-0378">Hydrolase</keyword>
<evidence type="ECO:0000313" key="3">
    <source>
        <dbReference type="EMBL" id="RIY35695.1"/>
    </source>
</evidence>
<dbReference type="Proteomes" id="UP000265916">
    <property type="component" value="Unassembled WGS sequence"/>
</dbReference>
<dbReference type="SUPFAM" id="SSF109604">
    <property type="entry name" value="HD-domain/PDEase-like"/>
    <property type="match status" value="1"/>
</dbReference>
<gene>
    <name evidence="3" type="ORF">CKF58_06555</name>
</gene>
<protein>
    <recommendedName>
        <fullName evidence="2">HD domain-containing protein</fullName>
    </recommendedName>
</protein>
<feature type="domain" description="HD" evidence="2">
    <location>
        <begin position="62"/>
        <end position="273"/>
    </location>
</feature>
<organism evidence="3 4">
    <name type="scientific">Psittacicella hinzii</name>
    <dbReference type="NCBI Taxonomy" id="2028575"/>
    <lineage>
        <taxon>Bacteria</taxon>
        <taxon>Pseudomonadati</taxon>
        <taxon>Pseudomonadota</taxon>
        <taxon>Gammaproteobacteria</taxon>
        <taxon>Pasteurellales</taxon>
        <taxon>Psittacicellaceae</taxon>
        <taxon>Psittacicella</taxon>
    </lineage>
</organism>
<dbReference type="EMBL" id="NRJG01000127">
    <property type="protein sequence ID" value="RIY35695.1"/>
    <property type="molecule type" value="Genomic_DNA"/>
</dbReference>
<evidence type="ECO:0000259" key="2">
    <source>
        <dbReference type="PROSITE" id="PS51831"/>
    </source>
</evidence>
<dbReference type="PANTHER" id="PTHR11373">
    <property type="entry name" value="DEOXYNUCLEOSIDE TRIPHOSPHATE TRIPHOSPHOHYDROLASE"/>
    <property type="match status" value="1"/>
</dbReference>
<reference evidence="3 4" key="1">
    <citation type="submission" date="2017-08" db="EMBL/GenBank/DDBJ databases">
        <title>Reclassification of Bisgaard taxon 37 and 44.</title>
        <authorList>
            <person name="Christensen H."/>
        </authorList>
    </citation>
    <scope>NUCLEOTIDE SEQUENCE [LARGE SCALE GENOMIC DNA]</scope>
    <source>
        <strain evidence="3 4">111</strain>
    </source>
</reference>
<dbReference type="AlphaFoldDB" id="A0A3A1YDE0"/>
<dbReference type="NCBIfam" id="TIGR01353">
    <property type="entry name" value="dGTP_triPase"/>
    <property type="match status" value="1"/>
</dbReference>
<dbReference type="NCBIfam" id="NF041026">
    <property type="entry name" value="antiphage_dGTPase"/>
    <property type="match status" value="1"/>
</dbReference>
<dbReference type="OrthoDB" id="9803619at2"/>
<dbReference type="GO" id="GO:0008832">
    <property type="term" value="F:dGTPase activity"/>
    <property type="evidence" value="ECO:0007669"/>
    <property type="project" value="TreeGrafter"/>
</dbReference>
<dbReference type="InterPro" id="IPR006674">
    <property type="entry name" value="HD_domain"/>
</dbReference>
<dbReference type="RefSeq" id="WP_119532174.1">
    <property type="nucleotide sequence ID" value="NZ_JBHSSP010000006.1"/>
</dbReference>
<accession>A0A3A1YDE0</accession>
<dbReference type="Gene3D" id="1.10.3210.10">
    <property type="entry name" value="Hypothetical protein af1432"/>
    <property type="match status" value="1"/>
</dbReference>
<sequence length="455" mass="52884">MIQSFWQERRSNKNYLETEDKYYVRSNYERDKARVIHSNSFRRLQAKTQLFNVVDSDISHTRLTHSLEVAQVGTGIVRLLKAKYDPEFREYYETQTLLGDCAYQRADKEQRKFITSYLPPEALIETICLTHDIGHSPFGHSGEYAMNSCMFQCGGFESNAQTFRLLTHLDNYSPLYGLDLTRRTLLGVVKYPHVFTDNSSTEENVTLAKNLALQPIKGIYLDDQEAFDWLLQPLSESDRKNFVKVSTVGDRPKTLYHSFDCSIMELADDITYVVHDVEDAIILRYITRDDWEEFYEQFSPQVKQILQNLVTSGYLDPDYVSQMFGRDAYKRRKVFSALVHLFIIHVDVRPRGVFAEPLLDLQAFLPEDLVVLCKFLKEFSNISIYSQDIRGVNNKGCNMMLAVFNTIASRPYVLGSAHAKTIESLTTQRAKYRYICDYIACMTNEQLQTFYNKYI</sequence>
<proteinExistence type="predicted"/>
<dbReference type="PROSITE" id="PS51831">
    <property type="entry name" value="HD"/>
    <property type="match status" value="1"/>
</dbReference>
<dbReference type="SMART" id="SM00471">
    <property type="entry name" value="HDc"/>
    <property type="match status" value="1"/>
</dbReference>
<dbReference type="InterPro" id="IPR003607">
    <property type="entry name" value="HD/PDEase_dom"/>
</dbReference>
<dbReference type="GO" id="GO:0006203">
    <property type="term" value="P:dGTP catabolic process"/>
    <property type="evidence" value="ECO:0007669"/>
    <property type="project" value="TreeGrafter"/>
</dbReference>
<name>A0A3A1YDE0_9GAMM</name>
<dbReference type="NCBIfam" id="NF003701">
    <property type="entry name" value="PRK05318.1"/>
    <property type="match status" value="1"/>
</dbReference>